<feature type="region of interest" description="Disordered" evidence="1">
    <location>
        <begin position="241"/>
        <end position="266"/>
    </location>
</feature>
<proteinExistence type="predicted"/>
<name>A0A438N6I3_EXOME</name>
<evidence type="ECO:0000259" key="2">
    <source>
        <dbReference type="PROSITE" id="PS00028"/>
    </source>
</evidence>
<comment type="caution">
    <text evidence="3">The sequence shown here is derived from an EMBL/GenBank/DDBJ whole genome shotgun (WGS) entry which is preliminary data.</text>
</comment>
<dbReference type="EMBL" id="NAJM01000017">
    <property type="protein sequence ID" value="RVX71388.1"/>
    <property type="molecule type" value="Genomic_DNA"/>
</dbReference>
<dbReference type="Proteomes" id="UP000288859">
    <property type="component" value="Unassembled WGS sequence"/>
</dbReference>
<evidence type="ECO:0000313" key="3">
    <source>
        <dbReference type="EMBL" id="RVX71388.1"/>
    </source>
</evidence>
<feature type="domain" description="C2H2-type" evidence="2">
    <location>
        <begin position="298"/>
        <end position="320"/>
    </location>
</feature>
<dbReference type="AlphaFoldDB" id="A0A438N6I3"/>
<evidence type="ECO:0000313" key="4">
    <source>
        <dbReference type="Proteomes" id="UP000288859"/>
    </source>
</evidence>
<protein>
    <recommendedName>
        <fullName evidence="2">C2H2-type domain-containing protein</fullName>
    </recommendedName>
</protein>
<organism evidence="3 4">
    <name type="scientific">Exophiala mesophila</name>
    <name type="common">Black yeast-like fungus</name>
    <dbReference type="NCBI Taxonomy" id="212818"/>
    <lineage>
        <taxon>Eukaryota</taxon>
        <taxon>Fungi</taxon>
        <taxon>Dikarya</taxon>
        <taxon>Ascomycota</taxon>
        <taxon>Pezizomycotina</taxon>
        <taxon>Eurotiomycetes</taxon>
        <taxon>Chaetothyriomycetidae</taxon>
        <taxon>Chaetothyriales</taxon>
        <taxon>Herpotrichiellaceae</taxon>
        <taxon>Exophiala</taxon>
    </lineage>
</organism>
<accession>A0A438N6I3</accession>
<dbReference type="OrthoDB" id="4138726at2759"/>
<feature type="compositionally biased region" description="Basic and acidic residues" evidence="1">
    <location>
        <begin position="255"/>
        <end position="264"/>
    </location>
</feature>
<dbReference type="InterPro" id="IPR013087">
    <property type="entry name" value="Znf_C2H2_type"/>
</dbReference>
<reference evidence="3 4" key="1">
    <citation type="submission" date="2017-03" db="EMBL/GenBank/DDBJ databases">
        <title>Genomes of endolithic fungi from Antarctica.</title>
        <authorList>
            <person name="Coleine C."/>
            <person name="Masonjones S."/>
            <person name="Stajich J.E."/>
        </authorList>
    </citation>
    <scope>NUCLEOTIDE SEQUENCE [LARGE SCALE GENOMIC DNA]</scope>
    <source>
        <strain evidence="3 4">CCFEE 6314</strain>
    </source>
</reference>
<feature type="compositionally biased region" description="Low complexity" evidence="1">
    <location>
        <begin position="241"/>
        <end position="250"/>
    </location>
</feature>
<evidence type="ECO:0000256" key="1">
    <source>
        <dbReference type="SAM" id="MobiDB-lite"/>
    </source>
</evidence>
<sequence length="389" mass="42239">MSNSNVPNYLGTGYGPAVEDDNLSQILDDADDIHNILVRENDLLPPWSLPNENRGAYPAIPESNIGNFNTALSAGLTQPGAMGPPMRPNIDRFAAAQITTDIAGSIPLGQSGASASGTNMTSGATPFITRTNATRFGTLQASAMPANTYTAPLAGFGSLQTSQMPANTMSISAATTTRQMRPQGMSYSGMNMRAATETTQVNTQRMSYGTMNMRAVTDTAQMNSQHMSSNTMNAPATRMNTQGMNTNTTNAPSEVAKEKRRETHATQVDTNVAGQRSGYVVPQSYTQNRLCDMADPFCCPICYHAYRSSGGVRDHMKRVHGWNIDQINANPDTREPKTLGHFARLGVDNSYRGSEAKQVNARRRWDEGMTANSEAYWKDVYKSHKGNKP</sequence>
<dbReference type="PROSITE" id="PS00028">
    <property type="entry name" value="ZINC_FINGER_C2H2_1"/>
    <property type="match status" value="1"/>
</dbReference>
<gene>
    <name evidence="3" type="ORF">B0A52_04960</name>
</gene>